<evidence type="ECO:0000259" key="3">
    <source>
        <dbReference type="PROSITE" id="PS50937"/>
    </source>
</evidence>
<dbReference type="Proteomes" id="UP001500843">
    <property type="component" value="Unassembled WGS sequence"/>
</dbReference>
<reference evidence="5" key="1">
    <citation type="journal article" date="2019" name="Int. J. Syst. Evol. Microbiol.">
        <title>The Global Catalogue of Microorganisms (GCM) 10K type strain sequencing project: providing services to taxonomists for standard genome sequencing and annotation.</title>
        <authorList>
            <consortium name="The Broad Institute Genomics Platform"/>
            <consortium name="The Broad Institute Genome Sequencing Center for Infectious Disease"/>
            <person name="Wu L."/>
            <person name="Ma J."/>
        </authorList>
    </citation>
    <scope>NUCLEOTIDE SEQUENCE [LARGE SCALE GENOMIC DNA]</scope>
    <source>
        <strain evidence="5">JCM 17975</strain>
    </source>
</reference>
<proteinExistence type="predicted"/>
<dbReference type="Gene3D" id="1.10.1660.10">
    <property type="match status" value="1"/>
</dbReference>
<protein>
    <submittedName>
        <fullName evidence="4">MerR family transcriptional regulator</fullName>
    </submittedName>
</protein>
<dbReference type="PANTHER" id="PTHR30204">
    <property type="entry name" value="REDOX-CYCLING DRUG-SENSING TRANSCRIPTIONAL ACTIVATOR SOXR"/>
    <property type="match status" value="1"/>
</dbReference>
<dbReference type="InterPro" id="IPR000551">
    <property type="entry name" value="MerR-type_HTH_dom"/>
</dbReference>
<dbReference type="InterPro" id="IPR009061">
    <property type="entry name" value="DNA-bd_dom_put_sf"/>
</dbReference>
<dbReference type="PRINTS" id="PR00040">
    <property type="entry name" value="HTHMERR"/>
</dbReference>
<name>A0ABP8XF01_9MICO</name>
<evidence type="ECO:0000313" key="4">
    <source>
        <dbReference type="EMBL" id="GAA4704795.1"/>
    </source>
</evidence>
<dbReference type="EMBL" id="BAABHM010000012">
    <property type="protein sequence ID" value="GAA4704795.1"/>
    <property type="molecule type" value="Genomic_DNA"/>
</dbReference>
<dbReference type="PANTHER" id="PTHR30204:SF93">
    <property type="entry name" value="HTH MERR-TYPE DOMAIN-CONTAINING PROTEIN"/>
    <property type="match status" value="1"/>
</dbReference>
<comment type="caution">
    <text evidence="4">The sequence shown here is derived from an EMBL/GenBank/DDBJ whole genome shotgun (WGS) entry which is preliminary data.</text>
</comment>
<evidence type="ECO:0000256" key="1">
    <source>
        <dbReference type="ARBA" id="ARBA00023125"/>
    </source>
</evidence>
<dbReference type="PROSITE" id="PS50937">
    <property type="entry name" value="HTH_MERR_2"/>
    <property type="match status" value="1"/>
</dbReference>
<keyword evidence="5" id="KW-1185">Reference proteome</keyword>
<keyword evidence="1" id="KW-0238">DNA-binding</keyword>
<dbReference type="SMART" id="SM00422">
    <property type="entry name" value="HTH_MERR"/>
    <property type="match status" value="1"/>
</dbReference>
<keyword evidence="2" id="KW-0175">Coiled coil</keyword>
<dbReference type="InterPro" id="IPR047057">
    <property type="entry name" value="MerR_fam"/>
</dbReference>
<organism evidence="4 5">
    <name type="scientific">Promicromonospora umidemergens</name>
    <dbReference type="NCBI Taxonomy" id="629679"/>
    <lineage>
        <taxon>Bacteria</taxon>
        <taxon>Bacillati</taxon>
        <taxon>Actinomycetota</taxon>
        <taxon>Actinomycetes</taxon>
        <taxon>Micrococcales</taxon>
        <taxon>Promicromonosporaceae</taxon>
        <taxon>Promicromonospora</taxon>
    </lineage>
</organism>
<feature type="domain" description="HTH merR-type" evidence="3">
    <location>
        <begin position="12"/>
        <end position="80"/>
    </location>
</feature>
<dbReference type="Pfam" id="PF13411">
    <property type="entry name" value="MerR_1"/>
    <property type="match status" value="1"/>
</dbReference>
<dbReference type="CDD" id="cd00592">
    <property type="entry name" value="HTH_MerR-like"/>
    <property type="match status" value="1"/>
</dbReference>
<dbReference type="SUPFAM" id="SSF46955">
    <property type="entry name" value="Putative DNA-binding domain"/>
    <property type="match status" value="1"/>
</dbReference>
<feature type="coiled-coil region" evidence="2">
    <location>
        <begin position="86"/>
        <end position="113"/>
    </location>
</feature>
<sequence length="158" mass="17400">MKSISVSEDQSVWSVGDLAARFGLETHVLRHWESMGLLSPARDGGGRRRYGTDDAFRVATILRSKAAGMSLEQIRVLLDGGAYDRHVILEAHIADLEQRMADMELSRDMARHALECRAHDITACPNFRSHVQDIVDGKIGQGPSLVESLRIGSSGFGR</sequence>
<dbReference type="RefSeq" id="WP_253869655.1">
    <property type="nucleotide sequence ID" value="NZ_BAABHM010000012.1"/>
</dbReference>
<accession>A0ABP8XF01</accession>
<evidence type="ECO:0000313" key="5">
    <source>
        <dbReference type="Proteomes" id="UP001500843"/>
    </source>
</evidence>
<evidence type="ECO:0000256" key="2">
    <source>
        <dbReference type="SAM" id="Coils"/>
    </source>
</evidence>
<gene>
    <name evidence="4" type="ORF">GCM10023198_28100</name>
</gene>